<evidence type="ECO:0000256" key="5">
    <source>
        <dbReference type="PROSITE-ProRule" id="PRU00843"/>
    </source>
</evidence>
<evidence type="ECO:0000256" key="2">
    <source>
        <dbReference type="ARBA" id="ARBA00022741"/>
    </source>
</evidence>
<dbReference type="GO" id="GO:0005615">
    <property type="term" value="C:extracellular space"/>
    <property type="evidence" value="ECO:0007669"/>
    <property type="project" value="TreeGrafter"/>
</dbReference>
<evidence type="ECO:0000259" key="7">
    <source>
        <dbReference type="PROSITE" id="PS51510"/>
    </source>
</evidence>
<feature type="binding site" evidence="5">
    <location>
        <position position="108"/>
    </location>
    <ligand>
        <name>ATP</name>
        <dbReference type="ChEBI" id="CHEBI:30616"/>
    </ligand>
</feature>
<keyword evidence="4 5" id="KW-0067">ATP-binding</keyword>
<feature type="binding site" evidence="5">
    <location>
        <begin position="190"/>
        <end position="195"/>
    </location>
    <ligand>
        <name>ATP</name>
        <dbReference type="ChEBI" id="CHEBI:30616"/>
    </ligand>
</feature>
<dbReference type="GO" id="GO:0046314">
    <property type="term" value="P:phosphocreatine biosynthetic process"/>
    <property type="evidence" value="ECO:0007669"/>
    <property type="project" value="InterPro"/>
</dbReference>
<dbReference type="SUPFAM" id="SSF55931">
    <property type="entry name" value="Glutamine synthetase/guanido kinase"/>
    <property type="match status" value="1"/>
</dbReference>
<evidence type="ECO:0000313" key="9">
    <source>
        <dbReference type="Proteomes" id="UP000183255"/>
    </source>
</evidence>
<dbReference type="InterPro" id="IPR014746">
    <property type="entry name" value="Gln_synth/guanido_kin_cat_dom"/>
</dbReference>
<accession>A0A1G8SX44</accession>
<dbReference type="InterPro" id="IPR022414">
    <property type="entry name" value="ATP-guanido_PTrfase_cat"/>
</dbReference>
<dbReference type="Pfam" id="PF00217">
    <property type="entry name" value="ATP-gua_Ptrans"/>
    <property type="match status" value="1"/>
</dbReference>
<dbReference type="PROSITE" id="PS00112">
    <property type="entry name" value="PHOSPHAGEN_KINASE"/>
    <property type="match status" value="1"/>
</dbReference>
<dbReference type="Proteomes" id="UP000183255">
    <property type="component" value="Unassembled WGS sequence"/>
</dbReference>
<reference evidence="8 9" key="1">
    <citation type="submission" date="2016-10" db="EMBL/GenBank/DDBJ databases">
        <authorList>
            <person name="de Groot N.N."/>
        </authorList>
    </citation>
    <scope>NUCLEOTIDE SEQUENCE [LARGE SCALE GENOMIC DNA]</scope>
    <source>
        <strain evidence="8 9">CGMCC 1.5058</strain>
    </source>
</reference>
<feature type="binding site" evidence="5">
    <location>
        <begin position="159"/>
        <end position="163"/>
    </location>
    <ligand>
        <name>ATP</name>
        <dbReference type="ChEBI" id="CHEBI:30616"/>
    </ligand>
</feature>
<keyword evidence="2 5" id="KW-0547">Nucleotide-binding</keyword>
<dbReference type="NCBIfam" id="NF002194">
    <property type="entry name" value="PRK01059.1-4"/>
    <property type="match status" value="1"/>
</dbReference>
<comment type="similarity">
    <text evidence="5 6">Belongs to the ATP:guanido phosphotransferase family.</text>
</comment>
<evidence type="ECO:0000256" key="3">
    <source>
        <dbReference type="ARBA" id="ARBA00022777"/>
    </source>
</evidence>
<organism evidence="8 9">
    <name type="scientific">Proteiniclasticum ruminis</name>
    <dbReference type="NCBI Taxonomy" id="398199"/>
    <lineage>
        <taxon>Bacteria</taxon>
        <taxon>Bacillati</taxon>
        <taxon>Bacillota</taxon>
        <taxon>Clostridia</taxon>
        <taxon>Eubacteriales</taxon>
        <taxon>Clostridiaceae</taxon>
        <taxon>Proteiniclasticum</taxon>
    </lineage>
</organism>
<evidence type="ECO:0000256" key="1">
    <source>
        <dbReference type="ARBA" id="ARBA00022679"/>
    </source>
</evidence>
<dbReference type="InterPro" id="IPR022415">
    <property type="entry name" value="ATP-guanido_PTrfase_AS"/>
</dbReference>
<dbReference type="RefSeq" id="WP_036909513.1">
    <property type="nucleotide sequence ID" value="NZ_FNDZ01000014.1"/>
</dbReference>
<dbReference type="InterPro" id="IPR023660">
    <property type="entry name" value="Arg_Kinase"/>
</dbReference>
<dbReference type="PANTHER" id="PTHR11547">
    <property type="entry name" value="ARGININE OR CREATINE KINASE"/>
    <property type="match status" value="1"/>
</dbReference>
<dbReference type="Gene3D" id="3.30.590.10">
    <property type="entry name" value="Glutamine synthetase/guanido kinase, catalytic domain"/>
    <property type="match status" value="1"/>
</dbReference>
<dbReference type="PANTHER" id="PTHR11547:SF38">
    <property type="entry name" value="ARGININE KINASE 1-RELATED"/>
    <property type="match status" value="1"/>
</dbReference>
<protein>
    <submittedName>
        <fullName evidence="8">Protein arginine kinase</fullName>
    </submittedName>
</protein>
<feature type="binding site" evidence="5">
    <location>
        <begin position="10"/>
        <end position="14"/>
    </location>
    <ligand>
        <name>ATP</name>
        <dbReference type="ChEBI" id="CHEBI:30616"/>
    </ligand>
</feature>
<name>A0A1G8SX44_9CLOT</name>
<dbReference type="AlphaFoldDB" id="A0A1G8SX44"/>
<sequence>MLPKESLVLRSRVRLARNLKLLPFPHRLESERARMLVKAVEEAFYVSKAMEENYSTHRMWELGRTELLVAFEKHLVSAKLINNSDISAYIIDKEEDVSLMINEEDHIRLQVMGRDLNLSALYEKASKIDDLLSEKLNFAFDYNLGYITACPTNLGTAMRASVMLHLPGFTLTDRIGYVSQALAQMGMTIRGIYGEGSQAEGNIYQISNEVTLGVKEEDILYNLTDTIDKLLDEEQDHQRKLLNEFSLEMEDKIYRSLGTLMNARLMTSKEALYHLSLVRMGVETELLKEVDMELIDSLIINTQPGMMKKSYGIELNEKERDINRAKIIRSIF</sequence>
<evidence type="ECO:0000256" key="4">
    <source>
        <dbReference type="ARBA" id="ARBA00022840"/>
    </source>
</evidence>
<evidence type="ECO:0000313" key="8">
    <source>
        <dbReference type="EMBL" id="SDJ33763.1"/>
    </source>
</evidence>
<keyword evidence="1 5" id="KW-0808">Transferase</keyword>
<dbReference type="CDD" id="cd07930">
    <property type="entry name" value="bacterial_phosphagen_kinase"/>
    <property type="match status" value="1"/>
</dbReference>
<dbReference type="EMBL" id="FNDZ01000014">
    <property type="protein sequence ID" value="SDJ33763.1"/>
    <property type="molecule type" value="Genomic_DNA"/>
</dbReference>
<dbReference type="InterPro" id="IPR000749">
    <property type="entry name" value="ATP-guanido_PTrfase"/>
</dbReference>
<keyword evidence="3 5" id="KW-0418">Kinase</keyword>
<feature type="domain" description="Phosphagen kinase C-terminal" evidence="7">
    <location>
        <begin position="7"/>
        <end position="237"/>
    </location>
</feature>
<feature type="binding site" evidence="5">
    <location>
        <position position="74"/>
    </location>
    <ligand>
        <name>ATP</name>
        <dbReference type="ChEBI" id="CHEBI:30616"/>
    </ligand>
</feature>
<dbReference type="GO" id="GO:0004111">
    <property type="term" value="F:creatine kinase activity"/>
    <property type="evidence" value="ECO:0007669"/>
    <property type="project" value="InterPro"/>
</dbReference>
<gene>
    <name evidence="8" type="ORF">SAMN05421804_11422</name>
</gene>
<dbReference type="GO" id="GO:0005524">
    <property type="term" value="F:ATP binding"/>
    <property type="evidence" value="ECO:0007669"/>
    <property type="project" value="UniProtKB-UniRule"/>
</dbReference>
<evidence type="ECO:0000256" key="6">
    <source>
        <dbReference type="RuleBase" id="RU000505"/>
    </source>
</evidence>
<dbReference type="PROSITE" id="PS51510">
    <property type="entry name" value="PHOSPHAGEN_KINASE_C"/>
    <property type="match status" value="1"/>
</dbReference>
<proteinExistence type="inferred from homology"/>